<dbReference type="InterPro" id="IPR039703">
    <property type="entry name" value="Nta1"/>
</dbReference>
<dbReference type="PROSITE" id="PS50263">
    <property type="entry name" value="CN_HYDROLASE"/>
    <property type="match status" value="1"/>
</dbReference>
<dbReference type="InterPro" id="IPR003010">
    <property type="entry name" value="C-N_Hydrolase"/>
</dbReference>
<dbReference type="GO" id="GO:0070773">
    <property type="term" value="F:protein-N-terminal glutamine amidohydrolase activity"/>
    <property type="evidence" value="ECO:0007669"/>
    <property type="project" value="InterPro"/>
</dbReference>
<reference evidence="2 3" key="1">
    <citation type="submission" date="2022-09" db="EMBL/GenBank/DDBJ databases">
        <authorList>
            <person name="Palmer J.M."/>
        </authorList>
    </citation>
    <scope>NUCLEOTIDE SEQUENCE [LARGE SCALE GENOMIC DNA]</scope>
    <source>
        <strain evidence="2 3">DSM 7382</strain>
    </source>
</reference>
<comment type="caution">
    <text evidence="2">The sequence shown here is derived from an EMBL/GenBank/DDBJ whole genome shotgun (WGS) entry which is preliminary data.</text>
</comment>
<dbReference type="GO" id="GO:0030163">
    <property type="term" value="P:protein catabolic process"/>
    <property type="evidence" value="ECO:0007669"/>
    <property type="project" value="TreeGrafter"/>
</dbReference>
<dbReference type="EMBL" id="JASBNA010000007">
    <property type="protein sequence ID" value="KAK7690121.1"/>
    <property type="molecule type" value="Genomic_DNA"/>
</dbReference>
<dbReference type="Gene3D" id="3.60.110.10">
    <property type="entry name" value="Carbon-nitrogen hydrolase"/>
    <property type="match status" value="1"/>
</dbReference>
<dbReference type="SUPFAM" id="SSF56317">
    <property type="entry name" value="Carbon-nitrogen hydrolase"/>
    <property type="match status" value="1"/>
</dbReference>
<dbReference type="AlphaFoldDB" id="A0AAW0GKN2"/>
<feature type="domain" description="CN hydrolase" evidence="1">
    <location>
        <begin position="13"/>
        <end position="311"/>
    </location>
</feature>
<dbReference type="Proteomes" id="UP001385951">
    <property type="component" value="Unassembled WGS sequence"/>
</dbReference>
<organism evidence="2 3">
    <name type="scientific">Cerrena zonata</name>
    <dbReference type="NCBI Taxonomy" id="2478898"/>
    <lineage>
        <taxon>Eukaryota</taxon>
        <taxon>Fungi</taxon>
        <taxon>Dikarya</taxon>
        <taxon>Basidiomycota</taxon>
        <taxon>Agaricomycotina</taxon>
        <taxon>Agaricomycetes</taxon>
        <taxon>Polyporales</taxon>
        <taxon>Cerrenaceae</taxon>
        <taxon>Cerrena</taxon>
    </lineage>
</organism>
<evidence type="ECO:0000259" key="1">
    <source>
        <dbReference type="PROSITE" id="PS50263"/>
    </source>
</evidence>
<dbReference type="InterPro" id="IPR036526">
    <property type="entry name" value="C-N_Hydrolase_sf"/>
</dbReference>
<protein>
    <recommendedName>
        <fullName evidence="1">CN hydrolase domain-containing protein</fullName>
    </recommendedName>
</protein>
<dbReference type="PANTHER" id="PTHR11750">
    <property type="entry name" value="PROTEIN N-TERMINAL AMIDASE"/>
    <property type="match status" value="1"/>
</dbReference>
<name>A0AAW0GKN2_9APHY</name>
<dbReference type="GO" id="GO:0008418">
    <property type="term" value="F:protein-N-terminal asparagine amidohydrolase activity"/>
    <property type="evidence" value="ECO:0007669"/>
    <property type="project" value="InterPro"/>
</dbReference>
<proteinExistence type="predicted"/>
<dbReference type="Pfam" id="PF00795">
    <property type="entry name" value="CN_hydrolase"/>
    <property type="match status" value="1"/>
</dbReference>
<evidence type="ECO:0000313" key="3">
    <source>
        <dbReference type="Proteomes" id="UP001385951"/>
    </source>
</evidence>
<accession>A0AAW0GKN2</accession>
<dbReference type="PANTHER" id="PTHR11750:SF26">
    <property type="entry name" value="PROTEIN N-TERMINAL AMIDASE"/>
    <property type="match status" value="1"/>
</dbReference>
<keyword evidence="3" id="KW-1185">Reference proteome</keyword>
<gene>
    <name evidence="2" type="ORF">QCA50_006770</name>
</gene>
<sequence>MAPTKTAETRQKLRVAVVQFDPKIGEVQENITKATKLCSQLRPHTVDLVCLPELIFTGYVFSGSEHISPYLEEPGKGPTSRFCSSLAKQLSCYVTAGYPERLASHERQAAVTEDGQVIQQVGANSAVVYDPQGKFVGNYRKTNLYETDMTWARRGTGFMTLHLPQPLGTVCLGICMDLNTQPPAVWSYDYGPYEMADHCIQQNANVLILLNAWLDSKQEPEKDRDWSTLEYWAARLRPLWSESDDGFSKEGQSSLNEPKKTNVIICNRTGEENGVTFAGTSALFSFRRGSGKPLLLQTHGRRSEGVGIWIV</sequence>
<evidence type="ECO:0000313" key="2">
    <source>
        <dbReference type="EMBL" id="KAK7690121.1"/>
    </source>
</evidence>